<dbReference type="PANTHER" id="PTHR42783">
    <property type="entry name" value="GLUTAMATE SYNTHASE [NADPH] SMALL CHAIN"/>
    <property type="match status" value="1"/>
</dbReference>
<dbReference type="OrthoDB" id="9803192at2"/>
<accession>A0A6I5ZN57</accession>
<gene>
    <name evidence="5" type="ORF">MGLY_03410</name>
</gene>
<dbReference type="Gene3D" id="3.50.50.60">
    <property type="entry name" value="FAD/NAD(P)-binding domain"/>
    <property type="match status" value="2"/>
</dbReference>
<dbReference type="RefSeq" id="WP_156271450.1">
    <property type="nucleotide sequence ID" value="NZ_CP046244.1"/>
</dbReference>
<reference evidence="5 6" key="1">
    <citation type="submission" date="2019-11" db="EMBL/GenBank/DDBJ databases">
        <title>Genome sequence of Moorella glycerini DSM11254.</title>
        <authorList>
            <person name="Poehlein A."/>
            <person name="Boeer T."/>
            <person name="Daniel R."/>
        </authorList>
    </citation>
    <scope>NUCLEOTIDE SEQUENCE [LARGE SCALE GENOMIC DNA]</scope>
    <source>
        <strain evidence="5 6">DSM 11254</strain>
    </source>
</reference>
<dbReference type="InterPro" id="IPR036188">
    <property type="entry name" value="FAD/NAD-bd_sf"/>
</dbReference>
<dbReference type="PROSITE" id="PS00198">
    <property type="entry name" value="4FE4S_FER_1"/>
    <property type="match status" value="1"/>
</dbReference>
<dbReference type="PRINTS" id="PR00419">
    <property type="entry name" value="ADXRDTASE"/>
</dbReference>
<evidence type="ECO:0000256" key="1">
    <source>
        <dbReference type="ARBA" id="ARBA00022723"/>
    </source>
</evidence>
<feature type="domain" description="4Fe-4S ferredoxin-type" evidence="4">
    <location>
        <begin position="573"/>
        <end position="602"/>
    </location>
</feature>
<dbReference type="SUPFAM" id="SSF51971">
    <property type="entry name" value="Nucleotide-binding domain"/>
    <property type="match status" value="2"/>
</dbReference>
<keyword evidence="6" id="KW-1185">Reference proteome</keyword>
<dbReference type="InterPro" id="IPR028261">
    <property type="entry name" value="DPD_II"/>
</dbReference>
<evidence type="ECO:0000313" key="6">
    <source>
        <dbReference type="Proteomes" id="UP000425916"/>
    </source>
</evidence>
<dbReference type="InterPro" id="IPR009051">
    <property type="entry name" value="Helical_ferredxn"/>
</dbReference>
<evidence type="ECO:0000259" key="4">
    <source>
        <dbReference type="PROSITE" id="PS51379"/>
    </source>
</evidence>
<evidence type="ECO:0000256" key="3">
    <source>
        <dbReference type="ARBA" id="ARBA00023014"/>
    </source>
</evidence>
<sequence length="623" mass="69362">MSVKLETLKRLVEKPFTTPYPFVKPPVPAGLRGKPEIVVNEKPDPARLACPAHLDIRGYVRKIVEGDYEGSLELIRQKVCLPASLGRTCNHPCEEMCKRNYGEEEPVADAWLKRFVADWVYQKKRERGEPLLKKPVRTKNQDPQKKVAVVGAGPSGLQVAYDLAYLGYPVTVFEALPEPGGMLRYGVPRYKLPLDVLRSEIEAIAALGVEFRTGVRIGRDISLADLRGMGYKAIFIGIGSHISRKLRVQGEELKGVWGGIDFLRALNLGEKIDLGKKAIVVGGGNVAIDVARCAIRLGAEVQLVCLESREEMPAHAWEITEACEEGMTILHRRAPRKVLGKNGRVTGVELIGVKSVFDSEGRFNPVLDESTHEVIPCDSVLIAIGQMADLSVLGEERSQFQLTRGDTLIAVDPDSGATSVAGVFAEGEVIRGPSTIIESLAGGRRASLAIDRYLSGSNEGNPFVDEYDYGRDLKALDITAERRYMFLREEAWQKKRVPMPMLSPEERKTNFKEVYLGYTEEMARNEARRCLSCYKCVGCELCLKYCPANAIELKLDPQKEDVYWNDTAWKATGPPVIRLLQCVMCQMCEEVCRCGMYHLTSEYELCFTGAVDPEQIRVQARSE</sequence>
<dbReference type="Gene3D" id="3.30.70.3270">
    <property type="match status" value="1"/>
</dbReference>
<dbReference type="Proteomes" id="UP000425916">
    <property type="component" value="Chromosome"/>
</dbReference>
<dbReference type="SUPFAM" id="SSF46548">
    <property type="entry name" value="alpha-helical ferredoxin"/>
    <property type="match status" value="2"/>
</dbReference>
<dbReference type="AlphaFoldDB" id="A0A6I5ZN57"/>
<dbReference type="GO" id="GO:0051536">
    <property type="term" value="F:iron-sulfur cluster binding"/>
    <property type="evidence" value="ECO:0007669"/>
    <property type="project" value="UniProtKB-KW"/>
</dbReference>
<dbReference type="EC" id="1.18.1.2" evidence="5"/>
<keyword evidence="1" id="KW-0479">Metal-binding</keyword>
<dbReference type="GO" id="GO:0046872">
    <property type="term" value="F:metal ion binding"/>
    <property type="evidence" value="ECO:0007669"/>
    <property type="project" value="UniProtKB-KW"/>
</dbReference>
<proteinExistence type="predicted"/>
<dbReference type="PANTHER" id="PTHR42783:SF3">
    <property type="entry name" value="GLUTAMATE SYNTHASE [NADPH] SMALL CHAIN-RELATED"/>
    <property type="match status" value="1"/>
</dbReference>
<dbReference type="InterPro" id="IPR017900">
    <property type="entry name" value="4Fe4S_Fe_S_CS"/>
</dbReference>
<feature type="domain" description="4Fe-4S ferredoxin-type" evidence="4">
    <location>
        <begin position="527"/>
        <end position="556"/>
    </location>
</feature>
<keyword evidence="2" id="KW-0408">Iron</keyword>
<dbReference type="Pfam" id="PF14691">
    <property type="entry name" value="Fer4_20"/>
    <property type="match status" value="1"/>
</dbReference>
<dbReference type="EMBL" id="CP046244">
    <property type="protein sequence ID" value="QGP91017.1"/>
    <property type="molecule type" value="Genomic_DNA"/>
</dbReference>
<organism evidence="5 6">
    <name type="scientific">Neomoorella glycerini</name>
    <dbReference type="NCBI Taxonomy" id="55779"/>
    <lineage>
        <taxon>Bacteria</taxon>
        <taxon>Bacillati</taxon>
        <taxon>Bacillota</taxon>
        <taxon>Clostridia</taxon>
        <taxon>Neomoorellales</taxon>
        <taxon>Neomoorellaceae</taxon>
        <taxon>Neomoorella</taxon>
    </lineage>
</organism>
<dbReference type="GO" id="GO:0004324">
    <property type="term" value="F:ferredoxin-NADP+ reductase activity"/>
    <property type="evidence" value="ECO:0007669"/>
    <property type="project" value="UniProtKB-EC"/>
</dbReference>
<keyword evidence="3" id="KW-0411">Iron-sulfur</keyword>
<dbReference type="InterPro" id="IPR017896">
    <property type="entry name" value="4Fe4S_Fe-S-bd"/>
</dbReference>
<dbReference type="InterPro" id="IPR023753">
    <property type="entry name" value="FAD/NAD-binding_dom"/>
</dbReference>
<evidence type="ECO:0000313" key="5">
    <source>
        <dbReference type="EMBL" id="QGP91017.1"/>
    </source>
</evidence>
<dbReference type="Pfam" id="PF00037">
    <property type="entry name" value="Fer4"/>
    <property type="match status" value="1"/>
</dbReference>
<name>A0A6I5ZN57_9FIRM</name>
<dbReference type="Pfam" id="PF07992">
    <property type="entry name" value="Pyr_redox_2"/>
    <property type="match status" value="1"/>
</dbReference>
<dbReference type="Gene3D" id="1.10.1060.10">
    <property type="entry name" value="Alpha-helical ferredoxin"/>
    <property type="match status" value="1"/>
</dbReference>
<keyword evidence="5" id="KW-0560">Oxidoreductase</keyword>
<protein>
    <submittedName>
        <fullName evidence="5">Ferredoxin--NADP reductase</fullName>
        <ecNumber evidence="5">1.18.1.2</ecNumber>
    </submittedName>
</protein>
<dbReference type="PROSITE" id="PS51379">
    <property type="entry name" value="4FE4S_FER_2"/>
    <property type="match status" value="2"/>
</dbReference>
<evidence type="ECO:0000256" key="2">
    <source>
        <dbReference type="ARBA" id="ARBA00023004"/>
    </source>
</evidence>